<gene>
    <name evidence="2" type="ORF">CesoFtcFv8_009359</name>
</gene>
<dbReference type="EMBL" id="JAULUE010002052">
    <property type="protein sequence ID" value="KAK5899934.1"/>
    <property type="molecule type" value="Genomic_DNA"/>
</dbReference>
<reference evidence="2 3" key="1">
    <citation type="journal article" date="2023" name="Mol. Biol. Evol.">
        <title>Genomics of Secondarily Temperate Adaptation in the Only Non-Antarctic Icefish.</title>
        <authorList>
            <person name="Rivera-Colon A.G."/>
            <person name="Rayamajhi N."/>
            <person name="Minhas B.F."/>
            <person name="Madrigal G."/>
            <person name="Bilyk K.T."/>
            <person name="Yoon V."/>
            <person name="Hune M."/>
            <person name="Gregory S."/>
            <person name="Cheng C.H.C."/>
            <person name="Catchen J.M."/>
        </authorList>
    </citation>
    <scope>NUCLEOTIDE SEQUENCE [LARGE SCALE GENOMIC DNA]</scope>
    <source>
        <strain evidence="2">JC2023a</strain>
    </source>
</reference>
<evidence type="ECO:0000313" key="2">
    <source>
        <dbReference type="EMBL" id="KAK5899934.1"/>
    </source>
</evidence>
<evidence type="ECO:0000313" key="3">
    <source>
        <dbReference type="Proteomes" id="UP001335648"/>
    </source>
</evidence>
<comment type="caution">
    <text evidence="2">The sequence shown here is derived from an EMBL/GenBank/DDBJ whole genome shotgun (WGS) entry which is preliminary data.</text>
</comment>
<feature type="region of interest" description="Disordered" evidence="1">
    <location>
        <begin position="1"/>
        <end position="44"/>
    </location>
</feature>
<keyword evidence="3" id="KW-1185">Reference proteome</keyword>
<organism evidence="2 3">
    <name type="scientific">Champsocephalus esox</name>
    <name type="common">pike icefish</name>
    <dbReference type="NCBI Taxonomy" id="159716"/>
    <lineage>
        <taxon>Eukaryota</taxon>
        <taxon>Metazoa</taxon>
        <taxon>Chordata</taxon>
        <taxon>Craniata</taxon>
        <taxon>Vertebrata</taxon>
        <taxon>Euteleostomi</taxon>
        <taxon>Actinopterygii</taxon>
        <taxon>Neopterygii</taxon>
        <taxon>Teleostei</taxon>
        <taxon>Neoteleostei</taxon>
        <taxon>Acanthomorphata</taxon>
        <taxon>Eupercaria</taxon>
        <taxon>Perciformes</taxon>
        <taxon>Notothenioidei</taxon>
        <taxon>Channichthyidae</taxon>
        <taxon>Champsocephalus</taxon>
    </lineage>
</organism>
<accession>A0AAN8H518</accession>
<protein>
    <submittedName>
        <fullName evidence="2">Uncharacterized protein</fullName>
    </submittedName>
</protein>
<name>A0AAN8H518_9TELE</name>
<dbReference type="AlphaFoldDB" id="A0AAN8H518"/>
<evidence type="ECO:0000256" key="1">
    <source>
        <dbReference type="SAM" id="MobiDB-lite"/>
    </source>
</evidence>
<proteinExistence type="predicted"/>
<sequence length="100" mass="10115">MAAGISSEDCGSTPRPGIRVAEIHTQPSNSRRGRIAPTPPESCRSAPRAGGLAAEICASPAGFGRCGLAEQLALPTGLCVLELTATALQQGPSPHRGVKA</sequence>
<dbReference type="Proteomes" id="UP001335648">
    <property type="component" value="Unassembled WGS sequence"/>
</dbReference>